<keyword evidence="3 5" id="KW-0067">ATP-binding</keyword>
<evidence type="ECO:0000313" key="7">
    <source>
        <dbReference type="EMBL" id="GAA3368587.1"/>
    </source>
</evidence>
<comment type="similarity">
    <text evidence="5">Belongs to the glutamate--cysteine ligase type 2 family. YbdK subfamily.</text>
</comment>
<dbReference type="RefSeq" id="WP_345034540.1">
    <property type="nucleotide sequence ID" value="NZ_BAAAYL010000001.1"/>
</dbReference>
<dbReference type="HAMAP" id="MF_01609">
    <property type="entry name" value="Glu_cys_ligase_2"/>
    <property type="match status" value="1"/>
</dbReference>
<dbReference type="SUPFAM" id="SSF55931">
    <property type="entry name" value="Glutamine synthetase/guanido kinase"/>
    <property type="match status" value="1"/>
</dbReference>
<protein>
    <recommendedName>
        <fullName evidence="5">Putative glutamate--cysteine ligase 2</fullName>
        <ecNumber evidence="5">6.3.2.2</ecNumber>
    </recommendedName>
    <alternativeName>
        <fullName evidence="5">Gamma-glutamylcysteine synthetase 2</fullName>
        <shortName evidence="5">GCS 2</shortName>
        <shortName evidence="5">Gamma-GCS 2</shortName>
    </alternativeName>
</protein>
<dbReference type="EC" id="6.3.2.2" evidence="5"/>
<dbReference type="InterPro" id="IPR011793">
    <property type="entry name" value="YbdK"/>
</dbReference>
<comment type="catalytic activity">
    <reaction evidence="4 5">
        <text>L-cysteine + L-glutamate + ATP = gamma-L-glutamyl-L-cysteine + ADP + phosphate + H(+)</text>
        <dbReference type="Rhea" id="RHEA:13285"/>
        <dbReference type="ChEBI" id="CHEBI:15378"/>
        <dbReference type="ChEBI" id="CHEBI:29985"/>
        <dbReference type="ChEBI" id="CHEBI:30616"/>
        <dbReference type="ChEBI" id="CHEBI:35235"/>
        <dbReference type="ChEBI" id="CHEBI:43474"/>
        <dbReference type="ChEBI" id="CHEBI:58173"/>
        <dbReference type="ChEBI" id="CHEBI:456216"/>
        <dbReference type="EC" id="6.3.2.2"/>
    </reaction>
</comment>
<proteinExistence type="inferred from homology"/>
<dbReference type="InterPro" id="IPR050141">
    <property type="entry name" value="GCL_type2/YbdK_subfam"/>
</dbReference>
<dbReference type="Pfam" id="PF04107">
    <property type="entry name" value="GCS2"/>
    <property type="match status" value="1"/>
</dbReference>
<dbReference type="PANTHER" id="PTHR36510:SF1">
    <property type="entry name" value="GLUTAMATE--CYSTEINE LIGASE 2-RELATED"/>
    <property type="match status" value="1"/>
</dbReference>
<dbReference type="Gene3D" id="3.30.590.20">
    <property type="match status" value="1"/>
</dbReference>
<dbReference type="NCBIfam" id="NF010041">
    <property type="entry name" value="PRK13517.1-1"/>
    <property type="match status" value="1"/>
</dbReference>
<comment type="caution">
    <text evidence="7">The sequence shown here is derived from an EMBL/GenBank/DDBJ whole genome shotgun (WGS) entry which is preliminary data.</text>
</comment>
<evidence type="ECO:0000256" key="3">
    <source>
        <dbReference type="ARBA" id="ARBA00022840"/>
    </source>
</evidence>
<dbReference type="PANTHER" id="PTHR36510">
    <property type="entry name" value="GLUTAMATE--CYSTEINE LIGASE 2-RELATED"/>
    <property type="match status" value="1"/>
</dbReference>
<accession>A0ABP6S5I8</accession>
<gene>
    <name evidence="7" type="ORF">GCM10020367_07560</name>
</gene>
<dbReference type="InterPro" id="IPR014746">
    <property type="entry name" value="Gln_synth/guanido_kin_cat_dom"/>
</dbReference>
<evidence type="ECO:0000313" key="8">
    <source>
        <dbReference type="Proteomes" id="UP001499990"/>
    </source>
</evidence>
<evidence type="ECO:0000256" key="2">
    <source>
        <dbReference type="ARBA" id="ARBA00022741"/>
    </source>
</evidence>
<keyword evidence="2 5" id="KW-0547">Nucleotide-binding</keyword>
<dbReference type="EMBL" id="BAAAYL010000001">
    <property type="protein sequence ID" value="GAA3368587.1"/>
    <property type="molecule type" value="Genomic_DNA"/>
</dbReference>
<keyword evidence="8" id="KW-1185">Reference proteome</keyword>
<evidence type="ECO:0000256" key="5">
    <source>
        <dbReference type="HAMAP-Rule" id="MF_01609"/>
    </source>
</evidence>
<evidence type="ECO:0000256" key="1">
    <source>
        <dbReference type="ARBA" id="ARBA00022598"/>
    </source>
</evidence>
<keyword evidence="1 5" id="KW-0436">Ligase</keyword>
<reference evidence="8" key="1">
    <citation type="journal article" date="2019" name="Int. J. Syst. Evol. Microbiol.">
        <title>The Global Catalogue of Microorganisms (GCM) 10K type strain sequencing project: providing services to taxonomists for standard genome sequencing and annotation.</title>
        <authorList>
            <consortium name="The Broad Institute Genomics Platform"/>
            <consortium name="The Broad Institute Genome Sequencing Center for Infectious Disease"/>
            <person name="Wu L."/>
            <person name="Ma J."/>
        </authorList>
    </citation>
    <scope>NUCLEOTIDE SEQUENCE [LARGE SCALE GENOMIC DNA]</scope>
    <source>
        <strain evidence="8">JCM 9651</strain>
    </source>
</reference>
<dbReference type="InterPro" id="IPR006336">
    <property type="entry name" value="GCS2"/>
</dbReference>
<dbReference type="GO" id="GO:0016874">
    <property type="term" value="F:ligase activity"/>
    <property type="evidence" value="ECO:0007669"/>
    <property type="project" value="UniProtKB-KW"/>
</dbReference>
<organism evidence="7 8">
    <name type="scientific">Streptomyces sannanensis</name>
    <dbReference type="NCBI Taxonomy" id="285536"/>
    <lineage>
        <taxon>Bacteria</taxon>
        <taxon>Bacillati</taxon>
        <taxon>Actinomycetota</taxon>
        <taxon>Actinomycetes</taxon>
        <taxon>Kitasatosporales</taxon>
        <taxon>Streptomycetaceae</taxon>
        <taxon>Streptomyces</taxon>
    </lineage>
</organism>
<dbReference type="Proteomes" id="UP001499990">
    <property type="component" value="Unassembled WGS sequence"/>
</dbReference>
<feature type="region of interest" description="Disordered" evidence="6">
    <location>
        <begin position="1"/>
        <end position="22"/>
    </location>
</feature>
<comment type="function">
    <text evidence="5">ATP-dependent carboxylate-amine ligase which exhibits weak glutamate--cysteine ligase activity.</text>
</comment>
<name>A0ABP6S5I8_9ACTN</name>
<evidence type="ECO:0000256" key="4">
    <source>
        <dbReference type="ARBA" id="ARBA00048819"/>
    </source>
</evidence>
<evidence type="ECO:0000256" key="6">
    <source>
        <dbReference type="SAM" id="MobiDB-lite"/>
    </source>
</evidence>
<sequence>MDGATLRHVGTSGGRPALPPDGVPTLGVEEEFLLTDLRTRAVVPCAPVVIKAARDHLGDRIEAEIFPSVVETRTSPVATLDGLAQELRNLRAGLAAAAAQAGCRAVAAGTAVVPPGGPLEITDKARYLRMAAEYGPLVTGDGGAGVCGCHVHIGVADRAEAVQLCNHLRPWLPALQALSANSPFHGGRDSGYASWRTMRWAQWPGTGPAPLLADAAAYDALLDAMVDSGMMLDRRMVYWYARPSEHFPTVEVRVADVNADPDTVLLLSGLTRALATVLLAGIRRGEPAPDVLDPVLRAAHWRAARDGLRGSGIDPVDGRPRPAVELVDRLVLRATPGLEAAGDLPLVRDLWQRQRKLGCGADRQRAAFRRRGDLRDVVDLLVV</sequence>
<dbReference type="NCBIfam" id="TIGR02050">
    <property type="entry name" value="gshA_cyan_rel"/>
    <property type="match status" value="1"/>
</dbReference>